<dbReference type="InterPro" id="IPR008698">
    <property type="entry name" value="NDUB7"/>
</dbReference>
<evidence type="ECO:0000313" key="14">
    <source>
        <dbReference type="EMBL" id="KAF2882964.1"/>
    </source>
</evidence>
<keyword evidence="12" id="KW-1015">Disulfide bond</keyword>
<gene>
    <name evidence="14" type="ORF">ILUMI_23192</name>
</gene>
<dbReference type="AlphaFoldDB" id="A0A8K0CBB9"/>
<evidence type="ECO:0000256" key="3">
    <source>
        <dbReference type="ARBA" id="ARBA00004637"/>
    </source>
</evidence>
<dbReference type="Pfam" id="PF05676">
    <property type="entry name" value="NDUF_B7"/>
    <property type="match status" value="1"/>
</dbReference>
<accession>A0A8K0CBB9</accession>
<evidence type="ECO:0000313" key="15">
    <source>
        <dbReference type="Proteomes" id="UP000801492"/>
    </source>
</evidence>
<dbReference type="GO" id="GO:0005758">
    <property type="term" value="C:mitochondrial intermembrane space"/>
    <property type="evidence" value="ECO:0007669"/>
    <property type="project" value="UniProtKB-SubCell"/>
</dbReference>
<dbReference type="PANTHER" id="PTHR20900">
    <property type="entry name" value="NADH:UBIQUINONE OXIDOREDUCTASE B18-LIKE SUBUNIT"/>
    <property type="match status" value="1"/>
</dbReference>
<evidence type="ECO:0000256" key="13">
    <source>
        <dbReference type="SAM" id="MobiDB-lite"/>
    </source>
</evidence>
<evidence type="ECO:0000256" key="8">
    <source>
        <dbReference type="ARBA" id="ARBA00022792"/>
    </source>
</evidence>
<evidence type="ECO:0000256" key="5">
    <source>
        <dbReference type="ARBA" id="ARBA00018677"/>
    </source>
</evidence>
<keyword evidence="8" id="KW-0999">Mitochondrion inner membrane</keyword>
<evidence type="ECO:0000256" key="10">
    <source>
        <dbReference type="ARBA" id="ARBA00023128"/>
    </source>
</evidence>
<protein>
    <recommendedName>
        <fullName evidence="5">NADH dehydrogenase [ubiquinone] 1 beta subcomplex subunit 7</fullName>
    </recommendedName>
</protein>
<feature type="region of interest" description="Disordered" evidence="13">
    <location>
        <begin position="1"/>
        <end position="39"/>
    </location>
</feature>
<evidence type="ECO:0000256" key="4">
    <source>
        <dbReference type="ARBA" id="ARBA00008006"/>
    </source>
</evidence>
<keyword evidence="15" id="KW-1185">Reference proteome</keyword>
<keyword evidence="7" id="KW-0679">Respiratory chain</keyword>
<keyword evidence="9" id="KW-0249">Electron transport</keyword>
<evidence type="ECO:0000256" key="1">
    <source>
        <dbReference type="ARBA" id="ARBA00003195"/>
    </source>
</evidence>
<evidence type="ECO:0000256" key="6">
    <source>
        <dbReference type="ARBA" id="ARBA00022448"/>
    </source>
</evidence>
<evidence type="ECO:0000256" key="9">
    <source>
        <dbReference type="ARBA" id="ARBA00022982"/>
    </source>
</evidence>
<reference evidence="14" key="1">
    <citation type="submission" date="2019-08" db="EMBL/GenBank/DDBJ databases">
        <title>The genome of the North American firefly Photinus pyralis.</title>
        <authorList>
            <consortium name="Photinus pyralis genome working group"/>
            <person name="Fallon T.R."/>
            <person name="Sander Lower S.E."/>
            <person name="Weng J.-K."/>
        </authorList>
    </citation>
    <scope>NUCLEOTIDE SEQUENCE</scope>
    <source>
        <strain evidence="14">TRF0915ILg1</strain>
        <tissue evidence="14">Whole body</tissue>
    </source>
</reference>
<comment type="caution">
    <text evidence="14">The sequence shown here is derived from an EMBL/GenBank/DDBJ whole genome shotgun (WGS) entry which is preliminary data.</text>
</comment>
<dbReference type="Proteomes" id="UP000801492">
    <property type="component" value="Unassembled WGS sequence"/>
</dbReference>
<keyword evidence="10" id="KW-0496">Mitochondrion</keyword>
<sequence>MGNGFGHVPSNGWEHYRHPEITPGPNEKPTFDTDLGFPNGRKERVMVATEEEMRSAKLALKDRDYCAHLLLEFRSCRRENWPWVVKCQHEKHAYLNCQYDDFLLRMKEYERERRLRVRQQRQGIEAA</sequence>
<comment type="similarity">
    <text evidence="4">Belongs to the complex I NDUFB7 subunit family.</text>
</comment>
<evidence type="ECO:0000256" key="2">
    <source>
        <dbReference type="ARBA" id="ARBA00004569"/>
    </source>
</evidence>
<comment type="function">
    <text evidence="1">Accessory subunit of the mitochondrial membrane respiratory chain NADH dehydrogenase (Complex I), that is believed not to be involved in catalysis. Complex I functions in the transfer of electrons from NADH to the respiratory chain. The immediate electron acceptor for the enzyme is believed to be ubiquinone.</text>
</comment>
<dbReference type="PANTHER" id="PTHR20900:SF0">
    <property type="entry name" value="NADH DEHYDROGENASE [UBIQUINONE] 1 BETA SUBCOMPLEX SUBUNIT 7"/>
    <property type="match status" value="1"/>
</dbReference>
<evidence type="ECO:0000256" key="12">
    <source>
        <dbReference type="ARBA" id="ARBA00023157"/>
    </source>
</evidence>
<name>A0A8K0CBB9_IGNLU</name>
<keyword evidence="11" id="KW-0472">Membrane</keyword>
<dbReference type="OrthoDB" id="268414at2759"/>
<dbReference type="PROSITE" id="PS51808">
    <property type="entry name" value="CHCH"/>
    <property type="match status" value="1"/>
</dbReference>
<evidence type="ECO:0000256" key="11">
    <source>
        <dbReference type="ARBA" id="ARBA00023136"/>
    </source>
</evidence>
<comment type="subcellular location">
    <subcellularLocation>
        <location evidence="3">Mitochondrion inner membrane</location>
        <topology evidence="3">Peripheral membrane protein</topology>
    </subcellularLocation>
    <subcellularLocation>
        <location evidence="2">Mitochondrion intermembrane space</location>
    </subcellularLocation>
</comment>
<dbReference type="GO" id="GO:0005743">
    <property type="term" value="C:mitochondrial inner membrane"/>
    <property type="evidence" value="ECO:0007669"/>
    <property type="project" value="UniProtKB-SubCell"/>
</dbReference>
<proteinExistence type="inferred from homology"/>
<evidence type="ECO:0000256" key="7">
    <source>
        <dbReference type="ARBA" id="ARBA00022660"/>
    </source>
</evidence>
<dbReference type="EMBL" id="VTPC01090572">
    <property type="protein sequence ID" value="KAF2882964.1"/>
    <property type="molecule type" value="Genomic_DNA"/>
</dbReference>
<organism evidence="14 15">
    <name type="scientific">Ignelater luminosus</name>
    <name type="common">Cucubano</name>
    <name type="synonym">Pyrophorus luminosus</name>
    <dbReference type="NCBI Taxonomy" id="2038154"/>
    <lineage>
        <taxon>Eukaryota</taxon>
        <taxon>Metazoa</taxon>
        <taxon>Ecdysozoa</taxon>
        <taxon>Arthropoda</taxon>
        <taxon>Hexapoda</taxon>
        <taxon>Insecta</taxon>
        <taxon>Pterygota</taxon>
        <taxon>Neoptera</taxon>
        <taxon>Endopterygota</taxon>
        <taxon>Coleoptera</taxon>
        <taxon>Polyphaga</taxon>
        <taxon>Elateriformia</taxon>
        <taxon>Elateroidea</taxon>
        <taxon>Elateridae</taxon>
        <taxon>Agrypninae</taxon>
        <taxon>Pyrophorini</taxon>
        <taxon>Ignelater</taxon>
    </lineage>
</organism>
<keyword evidence="6" id="KW-0813">Transport</keyword>